<gene>
    <name evidence="1" type="ORF">G0Q06_10570</name>
</gene>
<evidence type="ECO:0000313" key="1">
    <source>
        <dbReference type="EMBL" id="NDV62895.1"/>
    </source>
</evidence>
<accession>A0A6B2M4W9</accession>
<proteinExistence type="predicted"/>
<dbReference type="Proteomes" id="UP000478417">
    <property type="component" value="Unassembled WGS sequence"/>
</dbReference>
<name>A0A6B2M4W9_9BACT</name>
<organism evidence="1 2">
    <name type="scientific">Oceanipulchritudo coccoides</name>
    <dbReference type="NCBI Taxonomy" id="2706888"/>
    <lineage>
        <taxon>Bacteria</taxon>
        <taxon>Pseudomonadati</taxon>
        <taxon>Verrucomicrobiota</taxon>
        <taxon>Opitutia</taxon>
        <taxon>Puniceicoccales</taxon>
        <taxon>Oceanipulchritudinaceae</taxon>
        <taxon>Oceanipulchritudo</taxon>
    </lineage>
</organism>
<keyword evidence="2" id="KW-1185">Reference proteome</keyword>
<protein>
    <submittedName>
        <fullName evidence="1">Uncharacterized protein</fullName>
    </submittedName>
</protein>
<dbReference type="EMBL" id="JAAGNX010000002">
    <property type="protein sequence ID" value="NDV62895.1"/>
    <property type="molecule type" value="Genomic_DNA"/>
</dbReference>
<reference evidence="1 2" key="1">
    <citation type="submission" date="2020-02" db="EMBL/GenBank/DDBJ databases">
        <title>Albibacoteraceae fam. nov., the first described family within the subdivision 4 Verrucomicrobia.</title>
        <authorList>
            <person name="Xi F."/>
        </authorList>
    </citation>
    <scope>NUCLEOTIDE SEQUENCE [LARGE SCALE GENOMIC DNA]</scope>
    <source>
        <strain evidence="1 2">CK1056</strain>
    </source>
</reference>
<comment type="caution">
    <text evidence="1">The sequence shown here is derived from an EMBL/GenBank/DDBJ whole genome shotgun (WGS) entry which is preliminary data.</text>
</comment>
<dbReference type="AlphaFoldDB" id="A0A6B2M4W9"/>
<sequence>MLSAASEDLGYDTRYYYDLYGSQVADSVPQYLHFGIPWNGSISPRIKGPYKVRTFKEGKLTATVYFNRPDLRAIAVEYRLPHRWTEKQLEAALKPYANFWKATHSHDASVFSRLIRQEVLVSNDGKLAYYSPYTMKLTILSPLVLEEFDKALKKSEKKKEKVPEF</sequence>
<evidence type="ECO:0000313" key="2">
    <source>
        <dbReference type="Proteomes" id="UP000478417"/>
    </source>
</evidence>